<proteinExistence type="predicted"/>
<gene>
    <name evidence="2" type="ORF">HQ497_07265</name>
</gene>
<sequence>MRGIYHSHSRRKDKPDLVYHGANLLGENSVFTVSLAQQKVLSDSTIELQFQRDDGESVVFVPGQFFRFVFTDVDGEFERSYSLCNLAPDTTGILMLVISKVDGGRATRLLFNTECGLKASVTGPFGRLVLPEKLPKRLFLVATSVGIAPYLPMLGPLSGPLCRDEIEVFLLLGVRDPSEFIYATVLVDFQRRHPRFHLRLCYSRRLPDSPRSFEGAGYVQDYLPAVVPNQDLVMLCGNPMMVDVCFDKLKQAGLPSRQVIREKYVFAKQAAVKPPSALSAEQKRLIEEKMQKYRS</sequence>
<dbReference type="InterPro" id="IPR017938">
    <property type="entry name" value="Riboflavin_synthase-like_b-brl"/>
</dbReference>
<feature type="domain" description="FAD-binding FR-type" evidence="1">
    <location>
        <begin position="28"/>
        <end position="131"/>
    </location>
</feature>
<dbReference type="Gene3D" id="3.40.50.80">
    <property type="entry name" value="Nucleotide-binding domain of ferredoxin-NADP reductase (FNR) module"/>
    <property type="match status" value="1"/>
</dbReference>
<evidence type="ECO:0000313" key="3">
    <source>
        <dbReference type="Proteomes" id="UP000754644"/>
    </source>
</evidence>
<name>A0A973A9V6_9GAMM</name>
<dbReference type="EMBL" id="JABMOJ010000271">
    <property type="protein sequence ID" value="NQV65146.1"/>
    <property type="molecule type" value="Genomic_DNA"/>
</dbReference>
<comment type="caution">
    <text evidence="2">The sequence shown here is derived from an EMBL/GenBank/DDBJ whole genome shotgun (WGS) entry which is preliminary data.</text>
</comment>
<dbReference type="AlphaFoldDB" id="A0A973A9V6"/>
<dbReference type="SUPFAM" id="SSF63380">
    <property type="entry name" value="Riboflavin synthase domain-like"/>
    <property type="match status" value="1"/>
</dbReference>
<dbReference type="InterPro" id="IPR008333">
    <property type="entry name" value="Cbr1-like_FAD-bd_dom"/>
</dbReference>
<evidence type="ECO:0000313" key="2">
    <source>
        <dbReference type="EMBL" id="NQV65146.1"/>
    </source>
</evidence>
<dbReference type="SUPFAM" id="SSF52343">
    <property type="entry name" value="Ferredoxin reductase-like, C-terminal NADP-linked domain"/>
    <property type="match status" value="1"/>
</dbReference>
<dbReference type="Gene3D" id="2.40.30.10">
    <property type="entry name" value="Translation factors"/>
    <property type="match status" value="1"/>
</dbReference>
<dbReference type="PROSITE" id="PS51384">
    <property type="entry name" value="FAD_FR"/>
    <property type="match status" value="1"/>
</dbReference>
<dbReference type="PANTHER" id="PTHR47354:SF5">
    <property type="entry name" value="PROTEIN RFBI"/>
    <property type="match status" value="1"/>
</dbReference>
<dbReference type="InterPro" id="IPR017927">
    <property type="entry name" value="FAD-bd_FR_type"/>
</dbReference>
<reference evidence="2" key="1">
    <citation type="submission" date="2020-05" db="EMBL/GenBank/DDBJ databases">
        <title>Sulfur intermediates as new biogeochemical hubs in an aquatic model microbial ecosystem.</title>
        <authorList>
            <person name="Vigneron A."/>
        </authorList>
    </citation>
    <scope>NUCLEOTIDE SEQUENCE</scope>
    <source>
        <strain evidence="2">Bin.250</strain>
    </source>
</reference>
<evidence type="ECO:0000259" key="1">
    <source>
        <dbReference type="PROSITE" id="PS51384"/>
    </source>
</evidence>
<dbReference type="Pfam" id="PF00970">
    <property type="entry name" value="FAD_binding_6"/>
    <property type="match status" value="1"/>
</dbReference>
<dbReference type="Pfam" id="PF00175">
    <property type="entry name" value="NAD_binding_1"/>
    <property type="match status" value="1"/>
</dbReference>
<protein>
    <submittedName>
        <fullName evidence="2">Ferredoxin--NADP reductase</fullName>
    </submittedName>
</protein>
<dbReference type="Proteomes" id="UP000754644">
    <property type="component" value="Unassembled WGS sequence"/>
</dbReference>
<dbReference type="InterPro" id="IPR050415">
    <property type="entry name" value="MRET"/>
</dbReference>
<organism evidence="2 3">
    <name type="scientific">SAR86 cluster bacterium</name>
    <dbReference type="NCBI Taxonomy" id="2030880"/>
    <lineage>
        <taxon>Bacteria</taxon>
        <taxon>Pseudomonadati</taxon>
        <taxon>Pseudomonadota</taxon>
        <taxon>Gammaproteobacteria</taxon>
        <taxon>SAR86 cluster</taxon>
    </lineage>
</organism>
<accession>A0A973A9V6</accession>
<dbReference type="InterPro" id="IPR001433">
    <property type="entry name" value="OxRdtase_FAD/NAD-bd"/>
</dbReference>
<dbReference type="GO" id="GO:0016491">
    <property type="term" value="F:oxidoreductase activity"/>
    <property type="evidence" value="ECO:0007669"/>
    <property type="project" value="InterPro"/>
</dbReference>
<dbReference type="InterPro" id="IPR039261">
    <property type="entry name" value="FNR_nucleotide-bd"/>
</dbReference>
<dbReference type="PANTHER" id="PTHR47354">
    <property type="entry name" value="NADH OXIDOREDUCTASE HCR"/>
    <property type="match status" value="1"/>
</dbReference>